<dbReference type="Pfam" id="PF00266">
    <property type="entry name" value="Aminotran_5"/>
    <property type="match status" value="1"/>
</dbReference>
<accession>A0A090F638</accession>
<dbReference type="EMBL" id="CCNB01000012">
    <property type="protein sequence ID" value="CDX36977.1"/>
    <property type="molecule type" value="Genomic_DNA"/>
</dbReference>
<keyword evidence="3" id="KW-0663">Pyridoxal phosphate</keyword>
<organism evidence="5 6">
    <name type="scientific">Mesorhizobium plurifarium</name>
    <dbReference type="NCBI Taxonomy" id="69974"/>
    <lineage>
        <taxon>Bacteria</taxon>
        <taxon>Pseudomonadati</taxon>
        <taxon>Pseudomonadota</taxon>
        <taxon>Alphaproteobacteria</taxon>
        <taxon>Hyphomicrobiales</taxon>
        <taxon>Phyllobacteriaceae</taxon>
        <taxon>Mesorhizobium</taxon>
    </lineage>
</organism>
<keyword evidence="1" id="KW-0662">Pyridine nucleotide biosynthesis</keyword>
<name>A0A090F638_MESPL</name>
<feature type="domain" description="Aminotransferase class V" evidence="4">
    <location>
        <begin position="78"/>
        <end position="333"/>
    </location>
</feature>
<dbReference type="Gene3D" id="3.40.640.10">
    <property type="entry name" value="Type I PLP-dependent aspartate aminotransferase-like (Major domain)"/>
    <property type="match status" value="1"/>
</dbReference>
<dbReference type="Proteomes" id="UP000046373">
    <property type="component" value="Unassembled WGS sequence"/>
</dbReference>
<dbReference type="GO" id="GO:0009435">
    <property type="term" value="P:NAD+ biosynthetic process"/>
    <property type="evidence" value="ECO:0007669"/>
    <property type="project" value="InterPro"/>
</dbReference>
<dbReference type="GO" id="GO:0030170">
    <property type="term" value="F:pyridoxal phosphate binding"/>
    <property type="evidence" value="ECO:0007669"/>
    <property type="project" value="InterPro"/>
</dbReference>
<dbReference type="PANTHER" id="PTHR14084:SF0">
    <property type="entry name" value="KYNURENINASE"/>
    <property type="match status" value="1"/>
</dbReference>
<dbReference type="GeneID" id="31890906"/>
<keyword evidence="5" id="KW-0032">Aminotransferase</keyword>
<dbReference type="GO" id="GO:0030429">
    <property type="term" value="F:kynureninase activity"/>
    <property type="evidence" value="ECO:0007669"/>
    <property type="project" value="InterPro"/>
</dbReference>
<keyword evidence="5" id="KW-0808">Transferase</keyword>
<proteinExistence type="predicted"/>
<gene>
    <name evidence="5" type="ORF">MPLDJ20_20759</name>
</gene>
<evidence type="ECO:0000256" key="1">
    <source>
        <dbReference type="ARBA" id="ARBA00022642"/>
    </source>
</evidence>
<dbReference type="GO" id="GO:0008483">
    <property type="term" value="F:transaminase activity"/>
    <property type="evidence" value="ECO:0007669"/>
    <property type="project" value="UniProtKB-KW"/>
</dbReference>
<sequence>MSGYFLYHSIGTFPGKAEAMAAALAEFSAIWSAEDDGQWPAALAARQRFIDAWTRLIEAPKGTLTTAENVTAALYSLIGGLPAERLAGKRLLVAGDCFPSLHFLLAGLAERFGFTLDTVPLRPGESWVRDEDFIARWQDDVGLALITFVTSTASHRCDVERLAAHGRAMGSIVGVDVTQGIGVAPFSVAATPVDFVVSTSLKWLCGSSGAGIVQVAPELLATCRPELRGWFSQPNPFSWDLDAFAYADDARRFDHGTPAILASIASLPGLEWVEKTGIDAIRAQNAALVERIIGAALDNGWTLRSPLDAGERGGSVMLGLPQGVEAATIIAALRKERLYCDARGTTLRLSPGIVTTEAAVDALIARLQDHIGSRHRRAS</sequence>
<protein>
    <submittedName>
        <fullName evidence="5">Class V aminotransferase</fullName>
    </submittedName>
</protein>
<evidence type="ECO:0000259" key="4">
    <source>
        <dbReference type="Pfam" id="PF00266"/>
    </source>
</evidence>
<dbReference type="InterPro" id="IPR010111">
    <property type="entry name" value="Kynureninase"/>
</dbReference>
<evidence type="ECO:0000256" key="2">
    <source>
        <dbReference type="ARBA" id="ARBA00022801"/>
    </source>
</evidence>
<dbReference type="InterPro" id="IPR015422">
    <property type="entry name" value="PyrdxlP-dep_Trfase_small"/>
</dbReference>
<dbReference type="SUPFAM" id="SSF53383">
    <property type="entry name" value="PLP-dependent transferases"/>
    <property type="match status" value="1"/>
</dbReference>
<dbReference type="GO" id="GO:0019441">
    <property type="term" value="P:L-tryptophan catabolic process to kynurenine"/>
    <property type="evidence" value="ECO:0007669"/>
    <property type="project" value="TreeGrafter"/>
</dbReference>
<reference evidence="5 6" key="1">
    <citation type="submission" date="2014-08" db="EMBL/GenBank/DDBJ databases">
        <authorList>
            <person name="Moulin Lionel"/>
        </authorList>
    </citation>
    <scope>NUCLEOTIDE SEQUENCE [LARGE SCALE GENOMIC DNA]</scope>
</reference>
<evidence type="ECO:0000256" key="3">
    <source>
        <dbReference type="ARBA" id="ARBA00022898"/>
    </source>
</evidence>
<dbReference type="PANTHER" id="PTHR14084">
    <property type="entry name" value="KYNURENINASE"/>
    <property type="match status" value="1"/>
</dbReference>
<dbReference type="InterPro" id="IPR015421">
    <property type="entry name" value="PyrdxlP-dep_Trfase_major"/>
</dbReference>
<dbReference type="AlphaFoldDB" id="A0A090F638"/>
<dbReference type="InterPro" id="IPR000192">
    <property type="entry name" value="Aminotrans_V_dom"/>
</dbReference>
<evidence type="ECO:0000313" key="6">
    <source>
        <dbReference type="Proteomes" id="UP000046373"/>
    </source>
</evidence>
<dbReference type="GO" id="GO:0043420">
    <property type="term" value="P:anthranilate metabolic process"/>
    <property type="evidence" value="ECO:0007669"/>
    <property type="project" value="TreeGrafter"/>
</dbReference>
<keyword evidence="2" id="KW-0378">Hydrolase</keyword>
<dbReference type="GO" id="GO:0005737">
    <property type="term" value="C:cytoplasm"/>
    <property type="evidence" value="ECO:0007669"/>
    <property type="project" value="InterPro"/>
</dbReference>
<dbReference type="Gene3D" id="3.90.1150.10">
    <property type="entry name" value="Aspartate Aminotransferase, domain 1"/>
    <property type="match status" value="1"/>
</dbReference>
<dbReference type="InterPro" id="IPR015424">
    <property type="entry name" value="PyrdxlP-dep_Trfase"/>
</dbReference>
<evidence type="ECO:0000313" key="5">
    <source>
        <dbReference type="EMBL" id="CDX36977.1"/>
    </source>
</evidence>